<sequence>MAIVKGIPLWTKDCDKQKAGDIIASNITMELQINHNKESMSVLTGIIVDVSGSMKRSISGKANGKGGSWARSIFNVVDKLIKHDVSSSNNVFAIGVGARKQETPLDLLNTVKKASPPYKESIRSKRDLLEETLTILENSGAPRVRTWAKMHVLLDCVKYSEVAMVLHMLKSEGSDFKRRFVFECLPEECREVKVTPANTTFGSGFGIAAGYFLGAATGPVGLLAASLIGAAVGAAGKHVKEKTKENYFEDQNANYQHQKTEREIREAIDKGMELAKDALDILNVSVMSVIPVQEAWDILHDCKGEEELTDKRVDELMETVEPHIYGRTPLMQAMMQSTELFAMSRFQRHDKLLFILSDGLPTDGYNPPLRELSELGVKIVCCYITDRNIFDPRRLYSIENVEWDDGAKFMFRMSSTITTQNIPRTIFVKRGWTVDITNNETRLFCQVNHPDTIDDVCDLARNVVCSQDALADALASVTLDVYVNKCNPKEDPRALTGFAAQRQEDGTCYANASAAVMHLSMHRIVGREGGYPEFIDLRDKIITGYGKDGANTLQVLQAFCPKCRLQCKNLGNDVLAAMKAITEKRPVVARFRLTEPEWELFSAFYRANPRGILSRSDLDIRQRWHGAELGGHAVVLTSYNSDGLRLMNSWGSEFADDGFFRVSSADVLGLEFIDVFWTLDNLWQSERDAFARYGAKKADEFMGKLRGLQQAAFRCPSCYNEAKVTQYSGNHSRVQCPCCRRSFQTKDGGEDLALNLYLTSLSYHDKK</sequence>
<name>A0A8S4P0Y2_OWEFU</name>
<gene>
    <name evidence="1" type="ORF">OFUS_LOCUS12643</name>
</gene>
<dbReference type="Proteomes" id="UP000749559">
    <property type="component" value="Unassembled WGS sequence"/>
</dbReference>
<evidence type="ECO:0000313" key="2">
    <source>
        <dbReference type="Proteomes" id="UP000749559"/>
    </source>
</evidence>
<keyword evidence="2" id="KW-1185">Reference proteome</keyword>
<dbReference type="Gene3D" id="3.90.70.10">
    <property type="entry name" value="Cysteine proteinases"/>
    <property type="match status" value="1"/>
</dbReference>
<dbReference type="SUPFAM" id="SSF53300">
    <property type="entry name" value="vWA-like"/>
    <property type="match status" value="1"/>
</dbReference>
<evidence type="ECO:0008006" key="3">
    <source>
        <dbReference type="Google" id="ProtNLM"/>
    </source>
</evidence>
<dbReference type="OrthoDB" id="5986014at2759"/>
<organism evidence="1 2">
    <name type="scientific">Owenia fusiformis</name>
    <name type="common">Polychaete worm</name>
    <dbReference type="NCBI Taxonomy" id="6347"/>
    <lineage>
        <taxon>Eukaryota</taxon>
        <taxon>Metazoa</taxon>
        <taxon>Spiralia</taxon>
        <taxon>Lophotrochozoa</taxon>
        <taxon>Annelida</taxon>
        <taxon>Polychaeta</taxon>
        <taxon>Sedentaria</taxon>
        <taxon>Canalipalpata</taxon>
        <taxon>Sabellida</taxon>
        <taxon>Oweniida</taxon>
        <taxon>Oweniidae</taxon>
        <taxon>Owenia</taxon>
    </lineage>
</organism>
<dbReference type="AlphaFoldDB" id="A0A8S4P0Y2"/>
<reference evidence="1" key="1">
    <citation type="submission" date="2022-03" db="EMBL/GenBank/DDBJ databases">
        <authorList>
            <person name="Martin C."/>
        </authorList>
    </citation>
    <scope>NUCLEOTIDE SEQUENCE</scope>
</reference>
<comment type="caution">
    <text evidence="1">The sequence shown here is derived from an EMBL/GenBank/DDBJ whole genome shotgun (WGS) entry which is preliminary data.</text>
</comment>
<proteinExistence type="predicted"/>
<evidence type="ECO:0000313" key="1">
    <source>
        <dbReference type="EMBL" id="CAH1786820.1"/>
    </source>
</evidence>
<protein>
    <recommendedName>
        <fullName evidence="3">VWFA domain-containing protein</fullName>
    </recommendedName>
</protein>
<dbReference type="InterPro" id="IPR038765">
    <property type="entry name" value="Papain-like_cys_pep_sf"/>
</dbReference>
<accession>A0A8S4P0Y2</accession>
<dbReference type="InterPro" id="IPR036465">
    <property type="entry name" value="vWFA_dom_sf"/>
</dbReference>
<dbReference type="EMBL" id="CAIIXF020000006">
    <property type="protein sequence ID" value="CAH1786820.1"/>
    <property type="molecule type" value="Genomic_DNA"/>
</dbReference>
<dbReference type="SUPFAM" id="SSF54001">
    <property type="entry name" value="Cysteine proteinases"/>
    <property type="match status" value="1"/>
</dbReference>